<evidence type="ECO:0000313" key="4">
    <source>
        <dbReference type="EMBL" id="QTA38928.1"/>
    </source>
</evidence>
<dbReference type="PROSITE" id="PS50293">
    <property type="entry name" value="TPR_REGION"/>
    <property type="match status" value="1"/>
</dbReference>
<proteinExistence type="predicted"/>
<organism evidence="4 5">
    <name type="scientific">Thermosipho ferrireducens</name>
    <dbReference type="NCBI Taxonomy" id="2571116"/>
    <lineage>
        <taxon>Bacteria</taxon>
        <taxon>Thermotogati</taxon>
        <taxon>Thermotogota</taxon>
        <taxon>Thermotogae</taxon>
        <taxon>Thermotogales</taxon>
        <taxon>Fervidobacteriaceae</taxon>
        <taxon>Thermosipho</taxon>
    </lineage>
</organism>
<dbReference type="PANTHER" id="PTHR45586">
    <property type="entry name" value="TPR REPEAT-CONTAINING PROTEIN PA4667"/>
    <property type="match status" value="1"/>
</dbReference>
<evidence type="ECO:0000313" key="5">
    <source>
        <dbReference type="Proteomes" id="UP000671862"/>
    </source>
</evidence>
<dbReference type="SMART" id="SM00028">
    <property type="entry name" value="TPR"/>
    <property type="match status" value="2"/>
</dbReference>
<dbReference type="PANTHER" id="PTHR45586:SF1">
    <property type="entry name" value="LIPOPOLYSACCHARIDE ASSEMBLY PROTEIN B"/>
    <property type="match status" value="1"/>
</dbReference>
<name>A0ABX7SBJ5_9BACT</name>
<feature type="repeat" description="TPR" evidence="3">
    <location>
        <begin position="66"/>
        <end position="99"/>
    </location>
</feature>
<dbReference type="Pfam" id="PF13176">
    <property type="entry name" value="TPR_7"/>
    <property type="match status" value="1"/>
</dbReference>
<dbReference type="Gene3D" id="1.25.40.10">
    <property type="entry name" value="Tetratricopeptide repeat domain"/>
    <property type="match status" value="1"/>
</dbReference>
<dbReference type="InterPro" id="IPR011990">
    <property type="entry name" value="TPR-like_helical_dom_sf"/>
</dbReference>
<reference evidence="4 5" key="1">
    <citation type="submission" date="2021-03" db="EMBL/GenBank/DDBJ databases">
        <title>Thermosipho ferrireducens sp.nov., an anaerobic thermophilic iron-reducing bacterium isolated from a deep-sea hydrothermal sulfide deposits.</title>
        <authorList>
            <person name="Zeng X."/>
            <person name="Chen Y."/>
            <person name="Shao Z."/>
        </authorList>
    </citation>
    <scope>NUCLEOTIDE SEQUENCE [LARGE SCALE GENOMIC DNA]</scope>
    <source>
        <strain evidence="4 5">JL129W03</strain>
    </source>
</reference>
<keyword evidence="1" id="KW-0677">Repeat</keyword>
<protein>
    <submittedName>
        <fullName evidence="4">Tetratricopeptide repeat protein</fullName>
    </submittedName>
</protein>
<dbReference type="InterPro" id="IPR019734">
    <property type="entry name" value="TPR_rpt"/>
</dbReference>
<evidence type="ECO:0000256" key="1">
    <source>
        <dbReference type="ARBA" id="ARBA00022737"/>
    </source>
</evidence>
<gene>
    <name evidence="4" type="ORF">JYK00_05840</name>
</gene>
<feature type="repeat" description="TPR" evidence="3">
    <location>
        <begin position="32"/>
        <end position="65"/>
    </location>
</feature>
<dbReference type="Pfam" id="PF13414">
    <property type="entry name" value="TPR_11"/>
    <property type="match status" value="1"/>
</dbReference>
<keyword evidence="2 3" id="KW-0802">TPR repeat</keyword>
<sequence length="138" mass="15851">MNEFLKAIEFTKLGEYEKAIEIYQQLAAKNIPEAYNNLGNIYRKKGLIGKAVEMYKKAININPEFPEAFFNMGCALMEIDKYDEAIMALEKSQKLGLHSFDLDVQLALCYIATGKQKKAQEKLSDKNVENEVKKYLKE</sequence>
<dbReference type="SUPFAM" id="SSF48452">
    <property type="entry name" value="TPR-like"/>
    <property type="match status" value="1"/>
</dbReference>
<evidence type="ECO:0000256" key="3">
    <source>
        <dbReference type="PROSITE-ProRule" id="PRU00339"/>
    </source>
</evidence>
<dbReference type="EMBL" id="CP071446">
    <property type="protein sequence ID" value="QTA38928.1"/>
    <property type="molecule type" value="Genomic_DNA"/>
</dbReference>
<keyword evidence="5" id="KW-1185">Reference proteome</keyword>
<dbReference type="Proteomes" id="UP000671862">
    <property type="component" value="Chromosome"/>
</dbReference>
<dbReference type="InterPro" id="IPR051012">
    <property type="entry name" value="CellSynth/LPSAsmb/PSIAsmb"/>
</dbReference>
<evidence type="ECO:0000256" key="2">
    <source>
        <dbReference type="ARBA" id="ARBA00022803"/>
    </source>
</evidence>
<accession>A0ABX7SBJ5</accession>
<dbReference type="PROSITE" id="PS50005">
    <property type="entry name" value="TPR"/>
    <property type="match status" value="2"/>
</dbReference>